<dbReference type="GO" id="GO:0006888">
    <property type="term" value="P:endoplasmic reticulum to Golgi vesicle-mediated transport"/>
    <property type="evidence" value="ECO:0007669"/>
    <property type="project" value="TreeGrafter"/>
</dbReference>
<evidence type="ECO:0000256" key="3">
    <source>
        <dbReference type="ARBA" id="ARBA00022729"/>
    </source>
</evidence>
<dbReference type="SUPFAM" id="SSF49899">
    <property type="entry name" value="Concanavalin A-like lectins/glucanases"/>
    <property type="match status" value="1"/>
</dbReference>
<feature type="chain" id="PRO_5012433226" evidence="6">
    <location>
        <begin position="23"/>
        <end position="750"/>
    </location>
</feature>
<sequence length="750" mass="81048">MNKKLLLYLSLFLVCCFGKISSQTYQLIGNPVNTTGWNIVPSATVNTDFIQLTADQISQVGGIKLDSPINLKYCDKWRVEFDFRIDGNGTTTYGRGDGLAFWYLANPPASYTAGGGLGIPANSTGLMVGFDIFNNTTEGQMSKVHILYGTNNTAGSNIEYNNTPGSTFHSPDLNPTQPFVGATFKHVEVNGQVNPAAPASWIITLKIDGNTIVSQSFAPSGAAATMTTGYFGFSASTGGASARHSIKNVKVYIDKVALTQTLVTDTFCPNPTTGQGTVNLTSYQGQFVANPANYTFSYSVGGTPITNPTNYQFSANTSVSVLIKDNSGLLCDNPDGKIQLNLSPFTATPATLTECNNNNTGTATYNLTLANVNEPTGSTKKYYKNMADLNAGTNEITNPTAYTSAAGTVYVKVITPLGCQGSAAITLAFYPQIATTDATLESCFIDNAPTTGLFNLTQANVTSATGITKRYFKTQADALAGTNEILNPAAYISTSSVVYVRITNVTNCWTLAKITLKVLAPIYSSVLKDKIICIDAKTTLDAGSGFDSYLWSTGATTQSIANVTPGIYWVQLKSGRCTTQQTVRVNPSQQPVIATIDIKNNTITVNVKGGKTPYQYSLDGINWQDSNVFTGLARGEVVVYVKDAYNCTPIHVQITVPNLLNAITPNGDNKNDYIDYSALAYKKNLVFTVYDRYGNKMYEADKIRNYKWDGTTGGKKVMTGTYWYTITWNENDKNNTQTSYNGWVLVKNIE</sequence>
<feature type="domain" description="L-type lectin-like" evidence="7">
    <location>
        <begin position="34"/>
        <end position="152"/>
    </location>
</feature>
<dbReference type="PANTHER" id="PTHR12223">
    <property type="entry name" value="VESICULAR MANNOSE-BINDING LECTIN"/>
    <property type="match status" value="1"/>
</dbReference>
<evidence type="ECO:0000259" key="7">
    <source>
        <dbReference type="Pfam" id="PF03388"/>
    </source>
</evidence>
<gene>
    <name evidence="8" type="ORF">SAMN05421785_103398</name>
</gene>
<accession>A0A1N7MQA8</accession>
<evidence type="ECO:0000256" key="6">
    <source>
        <dbReference type="SAM" id="SignalP"/>
    </source>
</evidence>
<feature type="signal peptide" evidence="6">
    <location>
        <begin position="1"/>
        <end position="22"/>
    </location>
</feature>
<evidence type="ECO:0000256" key="2">
    <source>
        <dbReference type="ARBA" id="ARBA00022692"/>
    </source>
</evidence>
<evidence type="ECO:0000256" key="1">
    <source>
        <dbReference type="ARBA" id="ARBA00004479"/>
    </source>
</evidence>
<dbReference type="InterPro" id="IPR013320">
    <property type="entry name" value="ConA-like_dom_sf"/>
</dbReference>
<evidence type="ECO:0000256" key="4">
    <source>
        <dbReference type="ARBA" id="ARBA00022989"/>
    </source>
</evidence>
<dbReference type="Pfam" id="PF03388">
    <property type="entry name" value="Lectin_leg-like"/>
    <property type="match status" value="1"/>
</dbReference>
<dbReference type="NCBIfam" id="TIGR04131">
    <property type="entry name" value="Bac_Flav_CTERM"/>
    <property type="match status" value="1"/>
</dbReference>
<dbReference type="GO" id="GO:0030134">
    <property type="term" value="C:COPII-coated ER to Golgi transport vesicle"/>
    <property type="evidence" value="ECO:0007669"/>
    <property type="project" value="TreeGrafter"/>
</dbReference>
<dbReference type="GO" id="GO:0016020">
    <property type="term" value="C:membrane"/>
    <property type="evidence" value="ECO:0007669"/>
    <property type="project" value="UniProtKB-SubCell"/>
</dbReference>
<dbReference type="Proteomes" id="UP000185781">
    <property type="component" value="Unassembled WGS sequence"/>
</dbReference>
<evidence type="ECO:0000313" key="9">
    <source>
        <dbReference type="Proteomes" id="UP000185781"/>
    </source>
</evidence>
<proteinExistence type="predicted"/>
<keyword evidence="4" id="KW-1133">Transmembrane helix</keyword>
<dbReference type="PANTHER" id="PTHR12223:SF28">
    <property type="entry name" value="LECTIN, MANNOSE BINDING 1 LIKE"/>
    <property type="match status" value="1"/>
</dbReference>
<dbReference type="GO" id="GO:0005537">
    <property type="term" value="F:D-mannose binding"/>
    <property type="evidence" value="ECO:0007669"/>
    <property type="project" value="TreeGrafter"/>
</dbReference>
<dbReference type="OrthoDB" id="1270719at2"/>
<reference evidence="8 9" key="1">
    <citation type="submission" date="2017-01" db="EMBL/GenBank/DDBJ databases">
        <authorList>
            <person name="Mah S.A."/>
            <person name="Swanson W.J."/>
            <person name="Moy G.W."/>
            <person name="Vacquier V.D."/>
        </authorList>
    </citation>
    <scope>NUCLEOTIDE SEQUENCE [LARGE SCALE GENOMIC DNA]</scope>
    <source>
        <strain evidence="8 9">DSM 18014</strain>
    </source>
</reference>
<evidence type="ECO:0000313" key="8">
    <source>
        <dbReference type="EMBL" id="SIS88240.1"/>
    </source>
</evidence>
<name>A0A1N7MQA8_9FLAO</name>
<dbReference type="InterPro" id="IPR051136">
    <property type="entry name" value="Intracellular_Lectin-GPT"/>
</dbReference>
<dbReference type="EMBL" id="FTOV01000003">
    <property type="protein sequence ID" value="SIS88240.1"/>
    <property type="molecule type" value="Genomic_DNA"/>
</dbReference>
<keyword evidence="3 6" id="KW-0732">Signal</keyword>
<comment type="subcellular location">
    <subcellularLocation>
        <location evidence="1">Membrane</location>
        <topology evidence="1">Single-pass type I membrane protein</topology>
    </subcellularLocation>
</comment>
<keyword evidence="2" id="KW-0812">Transmembrane</keyword>
<dbReference type="Pfam" id="PF13585">
    <property type="entry name" value="CHU_C"/>
    <property type="match status" value="1"/>
</dbReference>
<dbReference type="STRING" id="373672.SAMN05421785_103398"/>
<dbReference type="RefSeq" id="WP_076391645.1">
    <property type="nucleotide sequence ID" value="NZ_FTOV01000003.1"/>
</dbReference>
<dbReference type="GO" id="GO:0004553">
    <property type="term" value="F:hydrolase activity, hydrolyzing O-glycosyl compounds"/>
    <property type="evidence" value="ECO:0007669"/>
    <property type="project" value="UniProtKB-ARBA"/>
</dbReference>
<protein>
    <submittedName>
        <fullName evidence="8">Gliding motility-associated C-terminal domain-containing protein</fullName>
    </submittedName>
</protein>
<dbReference type="Gene3D" id="2.60.120.200">
    <property type="match status" value="1"/>
</dbReference>
<dbReference type="AlphaFoldDB" id="A0A1N7MQA8"/>
<dbReference type="InterPro" id="IPR005052">
    <property type="entry name" value="Lectin_leg"/>
</dbReference>
<dbReference type="GO" id="GO:0005975">
    <property type="term" value="P:carbohydrate metabolic process"/>
    <property type="evidence" value="ECO:0007669"/>
    <property type="project" value="UniProtKB-ARBA"/>
</dbReference>
<organism evidence="8 9">
    <name type="scientific">Chryseobacterium gambrini</name>
    <dbReference type="NCBI Taxonomy" id="373672"/>
    <lineage>
        <taxon>Bacteria</taxon>
        <taxon>Pseudomonadati</taxon>
        <taxon>Bacteroidota</taxon>
        <taxon>Flavobacteriia</taxon>
        <taxon>Flavobacteriales</taxon>
        <taxon>Weeksellaceae</taxon>
        <taxon>Chryseobacterium group</taxon>
        <taxon>Chryseobacterium</taxon>
    </lineage>
</organism>
<dbReference type="InterPro" id="IPR026341">
    <property type="entry name" value="T9SS_type_B"/>
</dbReference>
<evidence type="ECO:0000256" key="5">
    <source>
        <dbReference type="ARBA" id="ARBA00023136"/>
    </source>
</evidence>
<keyword evidence="5" id="KW-0472">Membrane</keyword>